<gene>
    <name evidence="1" type="ORF">Naga_100801g2</name>
</gene>
<comment type="caution">
    <text evidence="1">The sequence shown here is derived from an EMBL/GenBank/DDBJ whole genome shotgun (WGS) entry which is preliminary data.</text>
</comment>
<reference evidence="1 2" key="1">
    <citation type="journal article" date="2014" name="Mol. Plant">
        <title>Chromosome Scale Genome Assembly and Transcriptome Profiling of Nannochloropsis gaditana in Nitrogen Depletion.</title>
        <authorList>
            <person name="Corteggiani Carpinelli E."/>
            <person name="Telatin A."/>
            <person name="Vitulo N."/>
            <person name="Forcato C."/>
            <person name="D'Angelo M."/>
            <person name="Schiavon R."/>
            <person name="Vezzi A."/>
            <person name="Giacometti G.M."/>
            <person name="Morosinotto T."/>
            <person name="Valle G."/>
        </authorList>
    </citation>
    <scope>NUCLEOTIDE SEQUENCE [LARGE SCALE GENOMIC DNA]</scope>
    <source>
        <strain evidence="1 2">B-31</strain>
    </source>
</reference>
<evidence type="ECO:0000313" key="2">
    <source>
        <dbReference type="Proteomes" id="UP000019335"/>
    </source>
</evidence>
<organism evidence="1 2">
    <name type="scientific">Nannochloropsis gaditana</name>
    <dbReference type="NCBI Taxonomy" id="72520"/>
    <lineage>
        <taxon>Eukaryota</taxon>
        <taxon>Sar</taxon>
        <taxon>Stramenopiles</taxon>
        <taxon>Ochrophyta</taxon>
        <taxon>Eustigmatophyceae</taxon>
        <taxon>Eustigmatales</taxon>
        <taxon>Monodopsidaceae</taxon>
        <taxon>Nannochloropsis</taxon>
    </lineage>
</organism>
<evidence type="ECO:0000313" key="1">
    <source>
        <dbReference type="EMBL" id="EWM25178.1"/>
    </source>
</evidence>
<keyword evidence="2" id="KW-1185">Reference proteome</keyword>
<accession>W7TNW0</accession>
<sequence length="151" mass="17013">MNRHTEESHQRRKVSYLITAAFHCLQFSRALASHVERDIHRHSFATKDKLDSHPPEDTSWRFLFQEVFNCFLLFLIADMPVPADVDGKEVTRASDASNQGAYSYFACVAYSYIDCSSSGSCSDLNFFSVSIATTSLVCGVIFESLSIPYFS</sequence>
<protein>
    <submittedName>
        <fullName evidence="1">Uncharacterized protein</fullName>
    </submittedName>
</protein>
<proteinExistence type="predicted"/>
<dbReference type="EMBL" id="AZIL01001043">
    <property type="protein sequence ID" value="EWM25178.1"/>
    <property type="molecule type" value="Genomic_DNA"/>
</dbReference>
<dbReference type="AlphaFoldDB" id="W7TNW0"/>
<name>W7TNW0_9STRA</name>
<dbReference type="Proteomes" id="UP000019335">
    <property type="component" value="Chromosome 12"/>
</dbReference>